<evidence type="ECO:0000313" key="2">
    <source>
        <dbReference type="EMBL" id="CAA9560031.1"/>
    </source>
</evidence>
<dbReference type="InterPro" id="IPR011009">
    <property type="entry name" value="Kinase-like_dom_sf"/>
</dbReference>
<dbReference type="EMBL" id="CADCWN010000069">
    <property type="protein sequence ID" value="CAA9560031.1"/>
    <property type="molecule type" value="Genomic_DNA"/>
</dbReference>
<gene>
    <name evidence="2" type="ORF">AVDCRST_MAG18-1004</name>
</gene>
<accession>A0A6J4USY1</accession>
<dbReference type="AlphaFoldDB" id="A0A6J4USY1"/>
<feature type="domain" description="Aminoglycoside phosphotransferase" evidence="1">
    <location>
        <begin position="161"/>
        <end position="224"/>
    </location>
</feature>
<dbReference type="SUPFAM" id="SSF56112">
    <property type="entry name" value="Protein kinase-like (PK-like)"/>
    <property type="match status" value="1"/>
</dbReference>
<dbReference type="Pfam" id="PF01636">
    <property type="entry name" value="APH"/>
    <property type="match status" value="2"/>
</dbReference>
<dbReference type="Gene3D" id="3.90.1200.10">
    <property type="match status" value="1"/>
</dbReference>
<protein>
    <recommendedName>
        <fullName evidence="1">Aminoglycoside phosphotransferase domain-containing protein</fullName>
    </recommendedName>
</protein>
<reference evidence="2" key="1">
    <citation type="submission" date="2020-02" db="EMBL/GenBank/DDBJ databases">
        <authorList>
            <person name="Meier V. D."/>
        </authorList>
    </citation>
    <scope>NUCLEOTIDE SEQUENCE</scope>
    <source>
        <strain evidence="2">AVDCRST_MAG18</strain>
    </source>
</reference>
<sequence length="297" mass="31835">MAATDLDPRAILAALGVAEEVTAVAPVVGGWDTAIWQVERGGRAYALRVFRPEQAWVARREAIVMCAGLPGVPIPAVRAEGVWHDRPALLIDWCPGLSLRDAVRAAPRDAPTLARLFGATQARLHAAPPPAALVAEGRSWIDWAGGGAGGLTGRLRATAIGPASVLHFDYHPLNLLVEGRRATGLIDWANVHVGDRRADLARTVAILRLAPHGSGESAVALRLATRLLELGWRRGYRAVAGPLGGMAPFYAWAGTALVNDLAQKIGRPGIRLQSADLDPARRWTAHWRRRAGLPESW</sequence>
<proteinExistence type="predicted"/>
<organism evidence="2">
    <name type="scientific">uncultured Thermomicrobiales bacterium</name>
    <dbReference type="NCBI Taxonomy" id="1645740"/>
    <lineage>
        <taxon>Bacteria</taxon>
        <taxon>Pseudomonadati</taxon>
        <taxon>Thermomicrobiota</taxon>
        <taxon>Thermomicrobia</taxon>
        <taxon>Thermomicrobiales</taxon>
        <taxon>environmental samples</taxon>
    </lineage>
</organism>
<dbReference type="PANTHER" id="PTHR21310">
    <property type="entry name" value="AMINOGLYCOSIDE PHOSPHOTRANSFERASE-RELATED-RELATED"/>
    <property type="match status" value="1"/>
</dbReference>
<name>A0A6J4USY1_9BACT</name>
<feature type="domain" description="Aminoglycoside phosphotransferase" evidence="1">
    <location>
        <begin position="25"/>
        <end position="132"/>
    </location>
</feature>
<dbReference type="InterPro" id="IPR051678">
    <property type="entry name" value="AGP_Transferase"/>
</dbReference>
<dbReference type="InterPro" id="IPR002575">
    <property type="entry name" value="Aminoglycoside_PTrfase"/>
</dbReference>
<evidence type="ECO:0000259" key="1">
    <source>
        <dbReference type="Pfam" id="PF01636"/>
    </source>
</evidence>